<evidence type="ECO:0000313" key="3">
    <source>
        <dbReference type="Proteomes" id="UP000218332"/>
    </source>
</evidence>
<evidence type="ECO:0000256" key="1">
    <source>
        <dbReference type="SAM" id="Phobius"/>
    </source>
</evidence>
<feature type="transmembrane region" description="Helical" evidence="1">
    <location>
        <begin position="20"/>
        <end position="43"/>
    </location>
</feature>
<keyword evidence="1" id="KW-0812">Transmembrane</keyword>
<dbReference type="AlphaFoldDB" id="A0A2A2I5R5"/>
<proteinExistence type="predicted"/>
<name>A0A2A2I5R5_9GAMM</name>
<dbReference type="EMBL" id="NMPM01000020">
    <property type="protein sequence ID" value="PAV26624.1"/>
    <property type="molecule type" value="Genomic_DNA"/>
</dbReference>
<organism evidence="2 3">
    <name type="scientific">Tamilnaduibacter salinus</name>
    <dbReference type="NCBI Taxonomy" id="1484056"/>
    <lineage>
        <taxon>Bacteria</taxon>
        <taxon>Pseudomonadati</taxon>
        <taxon>Pseudomonadota</taxon>
        <taxon>Gammaproteobacteria</taxon>
        <taxon>Pseudomonadales</taxon>
        <taxon>Marinobacteraceae</taxon>
        <taxon>Tamilnaduibacter</taxon>
    </lineage>
</organism>
<keyword evidence="1" id="KW-1133">Transmembrane helix</keyword>
<reference evidence="2 3" key="1">
    <citation type="submission" date="2017-07" db="EMBL/GenBank/DDBJ databases">
        <title>Tamlnaduibacter salinus (Mi-7) genome sequencing.</title>
        <authorList>
            <person name="Verma A."/>
            <person name="Krishnamurthi S."/>
        </authorList>
    </citation>
    <scope>NUCLEOTIDE SEQUENCE [LARGE SCALE GENOMIC DNA]</scope>
    <source>
        <strain evidence="2 3">Mi-7</strain>
    </source>
</reference>
<keyword evidence="1" id="KW-0472">Membrane</keyword>
<sequence>MRLYCDFTMDGLAQNVTQVTIFEMLLIINATFVGVAIIDYALLQTLTKSYSLRLRALRDEALQSTCQGGDLIS</sequence>
<dbReference type="Proteomes" id="UP000218332">
    <property type="component" value="Unassembled WGS sequence"/>
</dbReference>
<protein>
    <submittedName>
        <fullName evidence="2">Uncharacterized protein</fullName>
    </submittedName>
</protein>
<evidence type="ECO:0000313" key="2">
    <source>
        <dbReference type="EMBL" id="PAV26624.1"/>
    </source>
</evidence>
<comment type="caution">
    <text evidence="2">The sequence shown here is derived from an EMBL/GenBank/DDBJ whole genome shotgun (WGS) entry which is preliminary data.</text>
</comment>
<accession>A0A2A2I5R5</accession>
<keyword evidence="3" id="KW-1185">Reference proteome</keyword>
<gene>
    <name evidence="2" type="ORF">CF392_05305</name>
</gene>